<proteinExistence type="predicted"/>
<reference evidence="1" key="1">
    <citation type="journal article" date="2002" name="Res. Vet. Sci.">
        <title>A family of activation associated secreted protein (ASP) homologues of Cooperia punctata.</title>
        <authorList>
            <person name="Yatsuda A.P."/>
            <person name="Eysker M."/>
            <person name="Vieira-Bressan M.C."/>
            <person name="De Vries E."/>
        </authorList>
    </citation>
    <scope>NUCLEOTIDE SEQUENCE</scope>
    <source>
        <strain evidence="1">Cp-ASPvar-20</strain>
    </source>
</reference>
<organism evidence="1">
    <name type="scientific">Cooperia punctata</name>
    <name type="common">Nematode worm</name>
    <dbReference type="NCBI Taxonomy" id="96640"/>
    <lineage>
        <taxon>Eukaryota</taxon>
        <taxon>Metazoa</taxon>
        <taxon>Ecdysozoa</taxon>
        <taxon>Nematoda</taxon>
        <taxon>Chromadorea</taxon>
        <taxon>Rhabditida</taxon>
        <taxon>Rhabditina</taxon>
        <taxon>Rhabditomorpha</taxon>
        <taxon>Strongyloidea</taxon>
        <taxon>Trichostrongylidae</taxon>
        <taxon>Cooperia</taxon>
    </lineage>
</organism>
<feature type="non-terminal residue" evidence="1">
    <location>
        <position position="1"/>
    </location>
</feature>
<accession>Q9BIQ3</accession>
<evidence type="ECO:0000313" key="1">
    <source>
        <dbReference type="EMBL" id="AAK35188.1"/>
    </source>
</evidence>
<name>Q9BIQ3_COOPU</name>
<dbReference type="AlphaFoldDB" id="Q9BIQ3"/>
<feature type="non-terminal residue" evidence="1">
    <location>
        <position position="34"/>
    </location>
</feature>
<dbReference type="EMBL" id="AF352703">
    <property type="protein sequence ID" value="AAK35188.1"/>
    <property type="molecule type" value="Genomic_DNA"/>
</dbReference>
<protein>
    <submittedName>
        <fullName evidence="1">Activation associated secreted protein-like protein</fullName>
    </submittedName>
</protein>
<sequence>SVDDWFLELRRYGVPLDNKYTRDVDDTAYHYSQV</sequence>